<name>G3PRH9_GASAC</name>
<accession>G3PRH9</accession>
<dbReference type="AlphaFoldDB" id="G3PRH9"/>
<dbReference type="GO" id="GO:0030018">
    <property type="term" value="C:Z disc"/>
    <property type="evidence" value="ECO:0007669"/>
    <property type="project" value="TreeGrafter"/>
</dbReference>
<dbReference type="InterPro" id="IPR015925">
    <property type="entry name" value="Ryanodine_IP3_receptor"/>
</dbReference>
<protein>
    <submittedName>
        <fullName evidence="2">Ryanodine receptor 2</fullName>
    </submittedName>
</protein>
<dbReference type="Pfam" id="PF08454">
    <property type="entry name" value="RIH_assoc"/>
    <property type="match status" value="1"/>
</dbReference>
<dbReference type="GO" id="GO:0006941">
    <property type="term" value="P:striated muscle contraction"/>
    <property type="evidence" value="ECO:0007669"/>
    <property type="project" value="TreeGrafter"/>
</dbReference>
<sequence>LKRLLPVGLNICAPGEHELIALAKNRFTQKDTEGEVREIIKNNLHLQGKLEDPAIRWQMALYRDLPNHYEDTSDPVKTVERVLEIAHVLFHLDQVEHPQRSKKAVWHKLLSKQRKRAVVACFRMAPLYNLPRHRAVNLFLQGYEKSWIEAEEHYFEDKLIEDLAKPGDLEPLEEEEGLKHIDPLHQLIQLFSRTALTEKCKLDEDILYMAYADIMSKSCHDEEEEDGEEVKSFEVGGSVAMAAPAEKEMEKQKLLYQQARLHDRGAAEMVLQTISASKGEMGPMVASTLKLGIAILNGGNSTVQQKMLDYLKDKKDVGFFQGLAGLMQSCSVLDLNAFERQNKAEGLGMVTEEGSVITHERGEKVMQDDEFTCDLFRFLQLLCEGHNSDFQNYLRT</sequence>
<reference evidence="2" key="2">
    <citation type="submission" date="2024-04" db="UniProtKB">
        <authorList>
            <consortium name="Ensembl"/>
        </authorList>
    </citation>
    <scope>IDENTIFICATION</scope>
</reference>
<dbReference type="GO" id="GO:0014808">
    <property type="term" value="P:release of sequestered calcium ion into cytosol by sarcoplasmic reticulum"/>
    <property type="evidence" value="ECO:0007669"/>
    <property type="project" value="TreeGrafter"/>
</dbReference>
<dbReference type="PANTHER" id="PTHR46399:SF7">
    <property type="entry name" value="RYANODINE RECEPTOR 2"/>
    <property type="match status" value="1"/>
</dbReference>
<evidence type="ECO:0000313" key="2">
    <source>
        <dbReference type="Ensembl" id="ENSGACP00000020214.1"/>
    </source>
</evidence>
<organism evidence="2">
    <name type="scientific">Gasterosteus aculeatus</name>
    <name type="common">Three-spined stickleback</name>
    <dbReference type="NCBI Taxonomy" id="69293"/>
    <lineage>
        <taxon>Eukaryota</taxon>
        <taxon>Metazoa</taxon>
        <taxon>Chordata</taxon>
        <taxon>Craniata</taxon>
        <taxon>Vertebrata</taxon>
        <taxon>Euteleostomi</taxon>
        <taxon>Actinopterygii</taxon>
        <taxon>Neopterygii</taxon>
        <taxon>Teleostei</taxon>
        <taxon>Neoteleostei</taxon>
        <taxon>Acanthomorphata</taxon>
        <taxon>Eupercaria</taxon>
        <taxon>Perciformes</taxon>
        <taxon>Cottioidei</taxon>
        <taxon>Gasterosteales</taxon>
        <taxon>Gasterosteidae</taxon>
        <taxon>Gasterosteus</taxon>
    </lineage>
</organism>
<dbReference type="GO" id="GO:0005219">
    <property type="term" value="F:ryanodine-sensitive calcium-release channel activity"/>
    <property type="evidence" value="ECO:0007669"/>
    <property type="project" value="TreeGrafter"/>
</dbReference>
<dbReference type="Ensembl" id="ENSGACT00000020253.1">
    <property type="protein sequence ID" value="ENSGACP00000020214.1"/>
    <property type="gene ID" value="ENSGACG00000015320.2"/>
</dbReference>
<dbReference type="GO" id="GO:0042383">
    <property type="term" value="C:sarcolemma"/>
    <property type="evidence" value="ECO:0007669"/>
    <property type="project" value="TreeGrafter"/>
</dbReference>
<feature type="domain" description="RyR/IP3R Homology associated" evidence="1">
    <location>
        <begin position="367"/>
        <end position="396"/>
    </location>
</feature>
<dbReference type="Bgee" id="ENSGACG00000015320">
    <property type="expression patterns" value="Expressed in diencephalon and 3 other cell types or tissues"/>
</dbReference>
<dbReference type="GO" id="GO:0033017">
    <property type="term" value="C:sarcoplasmic reticulum membrane"/>
    <property type="evidence" value="ECO:0007669"/>
    <property type="project" value="TreeGrafter"/>
</dbReference>
<reference evidence="2" key="1">
    <citation type="submission" date="2006-01" db="EMBL/GenBank/DDBJ databases">
        <authorList>
            <person name="Lindblad-Toh K."/>
            <person name="Mauceli E."/>
            <person name="Grabherr M."/>
            <person name="Chang J.L."/>
            <person name="Lander E.S."/>
        </authorList>
    </citation>
    <scope>NUCLEOTIDE SEQUENCE [LARGE SCALE GENOMIC DNA]</scope>
</reference>
<proteinExistence type="predicted"/>
<dbReference type="GO" id="GO:0005790">
    <property type="term" value="C:smooth endoplasmic reticulum"/>
    <property type="evidence" value="ECO:0007669"/>
    <property type="project" value="TreeGrafter"/>
</dbReference>
<dbReference type="PANTHER" id="PTHR46399">
    <property type="entry name" value="B30.2/SPRY DOMAIN-CONTAINING PROTEIN"/>
    <property type="match status" value="1"/>
</dbReference>
<dbReference type="GO" id="GO:0034704">
    <property type="term" value="C:calcium channel complex"/>
    <property type="evidence" value="ECO:0007669"/>
    <property type="project" value="TreeGrafter"/>
</dbReference>
<dbReference type="InterPro" id="IPR013662">
    <property type="entry name" value="RIH_assoc-dom"/>
</dbReference>
<evidence type="ECO:0000259" key="1">
    <source>
        <dbReference type="Pfam" id="PF08454"/>
    </source>
</evidence>